<reference evidence="1 2" key="1">
    <citation type="journal article" date="2017" name="Curr. Biol.">
        <title>Genome architecture and evolution of a unichromosomal asexual nematode.</title>
        <authorList>
            <person name="Fradin H."/>
            <person name="Zegar C."/>
            <person name="Gutwein M."/>
            <person name="Lucas J."/>
            <person name="Kovtun M."/>
            <person name="Corcoran D."/>
            <person name="Baugh L.R."/>
            <person name="Kiontke K."/>
            <person name="Gunsalus K."/>
            <person name="Fitch D.H."/>
            <person name="Piano F."/>
        </authorList>
    </citation>
    <scope>NUCLEOTIDE SEQUENCE [LARGE SCALE GENOMIC DNA]</scope>
    <source>
        <strain evidence="1">PF1309</strain>
    </source>
</reference>
<accession>A0A2A2J2X9</accession>
<sequence>MGKRGRPRRESPVLLSRNNVKIVSYFQFMGKADEFRVLDQQIKNAYISKALKLQPKIKCLSCSRELGHRYGALYHIDRCGIDDAHKPWSCYKCGYKSLNSESEMHLKRCQGPGLPLLDITSDGHVMREIKRVNQEKDKKGVTTLAIKGKRKNPMMEYRDIRGLCGGKKEYDSYREKVDEALKQVNEVKGDLCGQLKDIQPVKFQNEHKRQEQ</sequence>
<comment type="caution">
    <text evidence="1">The sequence shown here is derived from an EMBL/GenBank/DDBJ whole genome shotgun (WGS) entry which is preliminary data.</text>
</comment>
<dbReference type="OrthoDB" id="3535323at2759"/>
<protein>
    <submittedName>
        <fullName evidence="1">Uncharacterized protein</fullName>
    </submittedName>
</protein>
<dbReference type="Proteomes" id="UP000218231">
    <property type="component" value="Unassembled WGS sequence"/>
</dbReference>
<gene>
    <name evidence="1" type="ORF">WR25_13392</name>
</gene>
<dbReference type="AlphaFoldDB" id="A0A2A2J2X9"/>
<evidence type="ECO:0000313" key="2">
    <source>
        <dbReference type="Proteomes" id="UP000218231"/>
    </source>
</evidence>
<dbReference type="EMBL" id="LIAE01010714">
    <property type="protein sequence ID" value="PAV56168.1"/>
    <property type="molecule type" value="Genomic_DNA"/>
</dbReference>
<evidence type="ECO:0000313" key="1">
    <source>
        <dbReference type="EMBL" id="PAV56168.1"/>
    </source>
</evidence>
<keyword evidence="2" id="KW-1185">Reference proteome</keyword>
<organism evidence="1 2">
    <name type="scientific">Diploscapter pachys</name>
    <dbReference type="NCBI Taxonomy" id="2018661"/>
    <lineage>
        <taxon>Eukaryota</taxon>
        <taxon>Metazoa</taxon>
        <taxon>Ecdysozoa</taxon>
        <taxon>Nematoda</taxon>
        <taxon>Chromadorea</taxon>
        <taxon>Rhabditida</taxon>
        <taxon>Rhabditina</taxon>
        <taxon>Rhabditomorpha</taxon>
        <taxon>Rhabditoidea</taxon>
        <taxon>Rhabditidae</taxon>
        <taxon>Diploscapter</taxon>
    </lineage>
</organism>
<proteinExistence type="predicted"/>
<name>A0A2A2J2X9_9BILA</name>